<feature type="domain" description="PucR C-terminal helix-turn-helix" evidence="2">
    <location>
        <begin position="320"/>
        <end position="377"/>
    </location>
</feature>
<protein>
    <recommendedName>
        <fullName evidence="5">PucR family transcriptional regulator</fullName>
    </recommendedName>
</protein>
<dbReference type="RefSeq" id="WP_181369345.1">
    <property type="nucleotide sequence ID" value="NZ_JRFU01000118.1"/>
</dbReference>
<dbReference type="InterPro" id="IPR025736">
    <property type="entry name" value="PucR_C-HTH_dom"/>
</dbReference>
<dbReference type="Proteomes" id="UP000245288">
    <property type="component" value="Unassembled WGS sequence"/>
</dbReference>
<evidence type="ECO:0008006" key="5">
    <source>
        <dbReference type="Google" id="ProtNLM"/>
    </source>
</evidence>
<dbReference type="PANTHER" id="PTHR33744:SF1">
    <property type="entry name" value="DNA-BINDING TRANSCRIPTIONAL ACTIVATOR ADER"/>
    <property type="match status" value="1"/>
</dbReference>
<dbReference type="InterPro" id="IPR051448">
    <property type="entry name" value="CdaR-like_regulators"/>
</dbReference>
<reference evidence="3 4" key="1">
    <citation type="submission" date="2014-09" db="EMBL/GenBank/DDBJ databases">
        <title>Butyrate-producing bacteria isolated from human gut.</title>
        <authorList>
            <person name="Zhang Q."/>
            <person name="Zhao L."/>
        </authorList>
    </citation>
    <scope>NUCLEOTIDE SEQUENCE [LARGE SCALE GENOMIC DNA]</scope>
    <source>
        <strain evidence="3 4">21</strain>
    </source>
</reference>
<proteinExistence type="predicted"/>
<name>A0A2V1JNA9_EUBRA</name>
<dbReference type="InterPro" id="IPR012914">
    <property type="entry name" value="PucR_dom"/>
</dbReference>
<evidence type="ECO:0000313" key="4">
    <source>
        <dbReference type="Proteomes" id="UP000245288"/>
    </source>
</evidence>
<sequence>MAILLRQLCEKASYLYGMRILAGENGTGNIVQWIHTLEDVETGGFIHGGELIFTTGIAQNGNEWLLEFVENLYEREASGLVVNVGPYITSVPQSVIDYCNKMNFPLLEVPWKTRLVDITRDFSNQIFQNEKEEENLADTLKNIVFDPKNAREYLPALARNNFNVNGKFCIMGIDIDFLNRNVYRQKMFRSHLLRRVERMVGTIGYFVSSESIFIVLNDFANEEIHDLAKRLEEQEGFDTVTLKIAVSQNEPGIEHLFENYKKVCTLLRLARKRGESPLFYDEFGAKKILLSVGDNEVLESYYHETLGALERYDRENDTQYLELLRRYLELDGSVQALADAVYVHRNTINYQLNKIKKILGRDFSGLQSRFELILAYQVRELL</sequence>
<dbReference type="PANTHER" id="PTHR33744">
    <property type="entry name" value="CARBOHYDRATE DIACID REGULATOR"/>
    <property type="match status" value="1"/>
</dbReference>
<keyword evidence="4" id="KW-1185">Reference proteome</keyword>
<accession>A0A2V1JNA9</accession>
<comment type="caution">
    <text evidence="3">The sequence shown here is derived from an EMBL/GenBank/DDBJ whole genome shotgun (WGS) entry which is preliminary data.</text>
</comment>
<evidence type="ECO:0000259" key="2">
    <source>
        <dbReference type="Pfam" id="PF13556"/>
    </source>
</evidence>
<evidence type="ECO:0000313" key="3">
    <source>
        <dbReference type="EMBL" id="PWE86320.1"/>
    </source>
</evidence>
<organism evidence="3 4">
    <name type="scientific">Eubacterium ramulus</name>
    <dbReference type="NCBI Taxonomy" id="39490"/>
    <lineage>
        <taxon>Bacteria</taxon>
        <taxon>Bacillati</taxon>
        <taxon>Bacillota</taxon>
        <taxon>Clostridia</taxon>
        <taxon>Eubacteriales</taxon>
        <taxon>Eubacteriaceae</taxon>
        <taxon>Eubacterium</taxon>
    </lineage>
</organism>
<dbReference type="Gene3D" id="1.10.10.2840">
    <property type="entry name" value="PucR C-terminal helix-turn-helix domain"/>
    <property type="match status" value="1"/>
</dbReference>
<feature type="domain" description="Purine catabolism PurC-like" evidence="1">
    <location>
        <begin position="14"/>
        <end position="126"/>
    </location>
</feature>
<gene>
    <name evidence="3" type="ORF">LG34_10690</name>
</gene>
<dbReference type="EMBL" id="JRFU01000118">
    <property type="protein sequence ID" value="PWE86320.1"/>
    <property type="molecule type" value="Genomic_DNA"/>
</dbReference>
<dbReference type="AlphaFoldDB" id="A0A2V1JNA9"/>
<dbReference type="Pfam" id="PF13556">
    <property type="entry name" value="HTH_30"/>
    <property type="match status" value="1"/>
</dbReference>
<evidence type="ECO:0000259" key="1">
    <source>
        <dbReference type="Pfam" id="PF07905"/>
    </source>
</evidence>
<dbReference type="Pfam" id="PF07905">
    <property type="entry name" value="PucR"/>
    <property type="match status" value="1"/>
</dbReference>
<dbReference type="InterPro" id="IPR042070">
    <property type="entry name" value="PucR_C-HTH_sf"/>
</dbReference>